<evidence type="ECO:0000313" key="6">
    <source>
        <dbReference type="EMBL" id="MEN7548976.1"/>
    </source>
</evidence>
<dbReference type="Proteomes" id="UP001403385">
    <property type="component" value="Unassembled WGS sequence"/>
</dbReference>
<comment type="caution">
    <text evidence="6">The sequence shown here is derived from an EMBL/GenBank/DDBJ whole genome shotgun (WGS) entry which is preliminary data.</text>
</comment>
<evidence type="ECO:0000259" key="5">
    <source>
        <dbReference type="Pfam" id="PF06803"/>
    </source>
</evidence>
<dbReference type="RefSeq" id="WP_346821749.1">
    <property type="nucleotide sequence ID" value="NZ_JBDKWZ010000007.1"/>
</dbReference>
<proteinExistence type="predicted"/>
<evidence type="ECO:0000256" key="1">
    <source>
        <dbReference type="ARBA" id="ARBA00004127"/>
    </source>
</evidence>
<comment type="subcellular location">
    <subcellularLocation>
        <location evidence="1">Endomembrane system</location>
        <topology evidence="1">Multi-pass membrane protein</topology>
    </subcellularLocation>
</comment>
<reference evidence="6 7" key="1">
    <citation type="submission" date="2024-04" db="EMBL/GenBank/DDBJ databases">
        <title>Novel genus in family Flammeovirgaceae.</title>
        <authorList>
            <person name="Nguyen T.H."/>
            <person name="Vuong T.Q."/>
            <person name="Le H."/>
            <person name="Kim S.-G."/>
        </authorList>
    </citation>
    <scope>NUCLEOTIDE SEQUENCE [LARGE SCALE GENOMIC DNA]</scope>
    <source>
        <strain evidence="6 7">JCM 23209</strain>
    </source>
</reference>
<feature type="domain" description="DUF1232" evidence="5">
    <location>
        <begin position="50"/>
        <end position="86"/>
    </location>
</feature>
<gene>
    <name evidence="6" type="ORF">AAG747_13720</name>
</gene>
<dbReference type="Pfam" id="PF06803">
    <property type="entry name" value="DUF1232"/>
    <property type="match status" value="1"/>
</dbReference>
<keyword evidence="4" id="KW-0472">Membrane</keyword>
<keyword evidence="7" id="KW-1185">Reference proteome</keyword>
<protein>
    <submittedName>
        <fullName evidence="6">YkvA family protein</fullName>
    </submittedName>
</protein>
<organism evidence="6 7">
    <name type="scientific">Rapidithrix thailandica</name>
    <dbReference type="NCBI Taxonomy" id="413964"/>
    <lineage>
        <taxon>Bacteria</taxon>
        <taxon>Pseudomonadati</taxon>
        <taxon>Bacteroidota</taxon>
        <taxon>Cytophagia</taxon>
        <taxon>Cytophagales</taxon>
        <taxon>Flammeovirgaceae</taxon>
        <taxon>Rapidithrix</taxon>
    </lineage>
</organism>
<dbReference type="GO" id="GO:0012505">
    <property type="term" value="C:endomembrane system"/>
    <property type="evidence" value="ECO:0007669"/>
    <property type="project" value="UniProtKB-SubCell"/>
</dbReference>
<evidence type="ECO:0000256" key="3">
    <source>
        <dbReference type="ARBA" id="ARBA00022989"/>
    </source>
</evidence>
<evidence type="ECO:0000313" key="7">
    <source>
        <dbReference type="Proteomes" id="UP001403385"/>
    </source>
</evidence>
<evidence type="ECO:0000256" key="4">
    <source>
        <dbReference type="ARBA" id="ARBA00023136"/>
    </source>
</evidence>
<accession>A0AAW9SE62</accession>
<dbReference type="EMBL" id="JBDKWZ010000007">
    <property type="protein sequence ID" value="MEN7548976.1"/>
    <property type="molecule type" value="Genomic_DNA"/>
</dbReference>
<name>A0AAW9SE62_9BACT</name>
<dbReference type="AlphaFoldDB" id="A0AAW9SE62"/>
<sequence>MEKPAKKARFSEKKFWKKLQKYTRKAGVQVVYGALLLYYALQDENVPAKAKAIITGALGYFVFPADILPDIVPLSGYTDDIGVILFALSQVIMHITPSIKLKAKTRLQEWFHTIDDQEVEIVDAQLTKPESLPKE</sequence>
<keyword evidence="3" id="KW-1133">Transmembrane helix</keyword>
<dbReference type="InterPro" id="IPR010652">
    <property type="entry name" value="DUF1232"/>
</dbReference>
<keyword evidence="2" id="KW-0812">Transmembrane</keyword>
<evidence type="ECO:0000256" key="2">
    <source>
        <dbReference type="ARBA" id="ARBA00022692"/>
    </source>
</evidence>